<dbReference type="CDD" id="cd15482">
    <property type="entry name" value="Sialidase_non-viral"/>
    <property type="match status" value="1"/>
</dbReference>
<accession>A0A0H4PTV5</accession>
<dbReference type="InterPro" id="IPR036278">
    <property type="entry name" value="Sialidase_sf"/>
</dbReference>
<keyword evidence="3" id="KW-0378">Hydrolase</keyword>
<proteinExistence type="predicted"/>
<sequence length="386" mass="43625">MFKIHQFLTLTLIMAALSLSGKAQHAHLNADNGKSISTGALVHHNVEEIKGLKMGPFVKLDNGNILTVEGTDCLISSDNGNSWENYPVFDDAENYLISNERAILKTSNGVIILAFMNLQERANWNWQEDISDSPGARLPTYTVRSLDGGKTWQDVQKLHNEWTGAVRDMIETENGNIVFTSMMMRHHPGHHTVLTYKSGNEGKTWERSNIIDLGGIGHHSGVTEATLEELKFGKLWLLMRTNWGTFWEAFSMDDGITWENIRPTDIEASSAPGLLKRLESGKLILVWNRRFPEGTDQYPSRGGDRQWSEVAASNHREELSISFSENDGNTWSEPIVIAKVGENQKADPTYKWVSYPYVFERNPGELWVTTMQGGLRVKFNEKDFTH</sequence>
<dbReference type="Gene3D" id="2.120.10.10">
    <property type="match status" value="1"/>
</dbReference>
<keyword evidence="4" id="KW-1185">Reference proteome</keyword>
<dbReference type="OrthoDB" id="9757809at2"/>
<organism evidence="3 4">
    <name type="scientific">Cyclobacterium amurskyense</name>
    <dbReference type="NCBI Taxonomy" id="320787"/>
    <lineage>
        <taxon>Bacteria</taxon>
        <taxon>Pseudomonadati</taxon>
        <taxon>Bacteroidota</taxon>
        <taxon>Cytophagia</taxon>
        <taxon>Cytophagales</taxon>
        <taxon>Cyclobacteriaceae</taxon>
        <taxon>Cyclobacterium</taxon>
    </lineage>
</organism>
<dbReference type="EMBL" id="CP012040">
    <property type="protein sequence ID" value="AKP51792.1"/>
    <property type="molecule type" value="Genomic_DNA"/>
</dbReference>
<feature type="domain" description="Sialidase" evidence="2">
    <location>
        <begin position="78"/>
        <end position="366"/>
    </location>
</feature>
<name>A0A0H4PTV5_9BACT</name>
<dbReference type="Pfam" id="PF13088">
    <property type="entry name" value="BNR_2"/>
    <property type="match status" value="1"/>
</dbReference>
<evidence type="ECO:0000256" key="1">
    <source>
        <dbReference type="SAM" id="SignalP"/>
    </source>
</evidence>
<reference evidence="3 4" key="1">
    <citation type="submission" date="2015-07" db="EMBL/GenBank/DDBJ databases">
        <authorList>
            <person name="Kim K.M."/>
        </authorList>
    </citation>
    <scope>NUCLEOTIDE SEQUENCE [LARGE SCALE GENOMIC DNA]</scope>
    <source>
        <strain evidence="3 4">KCTC 12363</strain>
    </source>
</reference>
<evidence type="ECO:0000313" key="3">
    <source>
        <dbReference type="EMBL" id="AKP51792.1"/>
    </source>
</evidence>
<keyword evidence="1" id="KW-0732">Signal</keyword>
<dbReference type="PANTHER" id="PTHR43752">
    <property type="entry name" value="BNR/ASP-BOX REPEAT FAMILY PROTEIN"/>
    <property type="match status" value="1"/>
</dbReference>
<gene>
    <name evidence="3" type="ORF">CA2015_2376</name>
</gene>
<evidence type="ECO:0000259" key="2">
    <source>
        <dbReference type="Pfam" id="PF13088"/>
    </source>
</evidence>
<dbReference type="InterPro" id="IPR011040">
    <property type="entry name" value="Sialidase"/>
</dbReference>
<dbReference type="PANTHER" id="PTHR43752:SF2">
    <property type="entry name" value="BNR_ASP-BOX REPEAT FAMILY PROTEIN"/>
    <property type="match status" value="1"/>
</dbReference>
<dbReference type="RefSeq" id="WP_053086681.1">
    <property type="nucleotide sequence ID" value="NZ_CP012040.1"/>
</dbReference>
<dbReference type="AlphaFoldDB" id="A0A0H4PTV5"/>
<dbReference type="STRING" id="320787.CA2015_2376"/>
<dbReference type="GO" id="GO:0016787">
    <property type="term" value="F:hydrolase activity"/>
    <property type="evidence" value="ECO:0007669"/>
    <property type="project" value="UniProtKB-KW"/>
</dbReference>
<protein>
    <submittedName>
        <fullName evidence="3">Glycosyl hydrolase</fullName>
    </submittedName>
</protein>
<dbReference type="SUPFAM" id="SSF50939">
    <property type="entry name" value="Sialidases"/>
    <property type="match status" value="1"/>
</dbReference>
<evidence type="ECO:0000313" key="4">
    <source>
        <dbReference type="Proteomes" id="UP000036520"/>
    </source>
</evidence>
<feature type="chain" id="PRO_5005208257" evidence="1">
    <location>
        <begin position="26"/>
        <end position="386"/>
    </location>
</feature>
<dbReference type="KEGG" id="camu:CA2015_2376"/>
<feature type="signal peptide" evidence="1">
    <location>
        <begin position="1"/>
        <end position="25"/>
    </location>
</feature>
<dbReference type="Proteomes" id="UP000036520">
    <property type="component" value="Chromosome"/>
</dbReference>